<dbReference type="AlphaFoldDB" id="A0AA35PDB0"/>
<evidence type="ECO:0000313" key="2">
    <source>
        <dbReference type="Proteomes" id="UP001178461"/>
    </source>
</evidence>
<organism evidence="1 2">
    <name type="scientific">Podarcis lilfordi</name>
    <name type="common">Lilford's wall lizard</name>
    <dbReference type="NCBI Taxonomy" id="74358"/>
    <lineage>
        <taxon>Eukaryota</taxon>
        <taxon>Metazoa</taxon>
        <taxon>Chordata</taxon>
        <taxon>Craniata</taxon>
        <taxon>Vertebrata</taxon>
        <taxon>Euteleostomi</taxon>
        <taxon>Lepidosauria</taxon>
        <taxon>Squamata</taxon>
        <taxon>Bifurcata</taxon>
        <taxon>Unidentata</taxon>
        <taxon>Episquamata</taxon>
        <taxon>Laterata</taxon>
        <taxon>Lacertibaenia</taxon>
        <taxon>Lacertidae</taxon>
        <taxon>Podarcis</taxon>
    </lineage>
</organism>
<sequence>MEAKKARLNPWVLLQCSCCPQLCGVFLTFTVGCEAERSKVETNGNSVCKINTPIFHHCSPPIFLFFIFFKRGKSKHLKLDVQRGGFSQKLGQRTQLSGVL</sequence>
<dbReference type="EMBL" id="OX395133">
    <property type="protein sequence ID" value="CAI5781705.1"/>
    <property type="molecule type" value="Genomic_DNA"/>
</dbReference>
<dbReference type="PROSITE" id="PS51257">
    <property type="entry name" value="PROKAR_LIPOPROTEIN"/>
    <property type="match status" value="1"/>
</dbReference>
<name>A0AA35PDB0_9SAUR</name>
<dbReference type="Proteomes" id="UP001178461">
    <property type="component" value="Chromosome 8"/>
</dbReference>
<accession>A0AA35PDB0</accession>
<gene>
    <name evidence="1" type="ORF">PODLI_1B012895</name>
</gene>
<evidence type="ECO:0000313" key="1">
    <source>
        <dbReference type="EMBL" id="CAI5781705.1"/>
    </source>
</evidence>
<reference evidence="1" key="1">
    <citation type="submission" date="2022-12" db="EMBL/GenBank/DDBJ databases">
        <authorList>
            <person name="Alioto T."/>
            <person name="Alioto T."/>
            <person name="Gomez Garrido J."/>
        </authorList>
    </citation>
    <scope>NUCLEOTIDE SEQUENCE</scope>
</reference>
<keyword evidence="2" id="KW-1185">Reference proteome</keyword>
<protein>
    <submittedName>
        <fullName evidence="1">Uncharacterized protein</fullName>
    </submittedName>
</protein>
<proteinExistence type="predicted"/>